<accession>A0A017SUJ2</accession>
<organism evidence="1 2">
    <name type="scientific">Chondromyces apiculatus DSM 436</name>
    <dbReference type="NCBI Taxonomy" id="1192034"/>
    <lineage>
        <taxon>Bacteria</taxon>
        <taxon>Pseudomonadati</taxon>
        <taxon>Myxococcota</taxon>
        <taxon>Polyangia</taxon>
        <taxon>Polyangiales</taxon>
        <taxon>Polyangiaceae</taxon>
        <taxon>Chondromyces</taxon>
    </lineage>
</organism>
<evidence type="ECO:0000313" key="2">
    <source>
        <dbReference type="Proteomes" id="UP000019678"/>
    </source>
</evidence>
<evidence type="ECO:0000313" key="1">
    <source>
        <dbReference type="EMBL" id="EYF00442.1"/>
    </source>
</evidence>
<name>A0A017SUJ2_9BACT</name>
<evidence type="ECO:0008006" key="3">
    <source>
        <dbReference type="Google" id="ProtNLM"/>
    </source>
</evidence>
<protein>
    <recommendedName>
        <fullName evidence="3">STAS/SEC14 domain-containing protein</fullName>
    </recommendedName>
</protein>
<dbReference type="AlphaFoldDB" id="A0A017SUJ2"/>
<sequence length="145" mass="15868">MPAEIFAGPHRVWLEPPDLVCAKLSGDVKPGHLRTSAEYQRAVAATTGRIFFLADLSDLGTIDVATRKDVGHLRTVPYQGLVIYGASFQARLLMKMLLSAIRLFSSELDGILIFAESEAEARRWIEARRATLDATAAQGTAPSRE</sequence>
<reference evidence="1 2" key="1">
    <citation type="submission" date="2013-05" db="EMBL/GenBank/DDBJ databases">
        <title>Genome assembly of Chondromyces apiculatus DSM 436.</title>
        <authorList>
            <person name="Sharma G."/>
            <person name="Khatri I."/>
            <person name="Kaur C."/>
            <person name="Mayilraj S."/>
            <person name="Subramanian S."/>
        </authorList>
    </citation>
    <scope>NUCLEOTIDE SEQUENCE [LARGE SCALE GENOMIC DNA]</scope>
    <source>
        <strain evidence="1 2">DSM 436</strain>
    </source>
</reference>
<keyword evidence="2" id="KW-1185">Reference proteome</keyword>
<dbReference type="Proteomes" id="UP000019678">
    <property type="component" value="Unassembled WGS sequence"/>
</dbReference>
<proteinExistence type="predicted"/>
<gene>
    <name evidence="1" type="ORF">CAP_0811</name>
</gene>
<dbReference type="EMBL" id="ASRX01000110">
    <property type="protein sequence ID" value="EYF00442.1"/>
    <property type="molecule type" value="Genomic_DNA"/>
</dbReference>
<comment type="caution">
    <text evidence="1">The sequence shown here is derived from an EMBL/GenBank/DDBJ whole genome shotgun (WGS) entry which is preliminary data.</text>
</comment>